<keyword evidence="4" id="KW-0274">FAD</keyword>
<dbReference type="GO" id="GO:0071949">
    <property type="term" value="F:FAD binding"/>
    <property type="evidence" value="ECO:0007669"/>
    <property type="project" value="InterPro"/>
</dbReference>
<dbReference type="InterPro" id="IPR050416">
    <property type="entry name" value="FAD-linked_Oxidoreductase"/>
</dbReference>
<comment type="similarity">
    <text evidence="2">Belongs to the oxygen-dependent FAD-linked oxidoreductase family.</text>
</comment>
<evidence type="ECO:0000259" key="6">
    <source>
        <dbReference type="PROSITE" id="PS51387"/>
    </source>
</evidence>
<evidence type="ECO:0000256" key="3">
    <source>
        <dbReference type="ARBA" id="ARBA00022630"/>
    </source>
</evidence>
<dbReference type="VEuPathDB" id="FungiDB:SI65_04391"/>
<dbReference type="OrthoDB" id="9983560at2759"/>
<dbReference type="PANTHER" id="PTHR42973">
    <property type="entry name" value="BINDING OXIDOREDUCTASE, PUTATIVE (AFU_ORTHOLOGUE AFUA_1G17690)-RELATED"/>
    <property type="match status" value="1"/>
</dbReference>
<dbReference type="InterPro" id="IPR016166">
    <property type="entry name" value="FAD-bd_PCMH"/>
</dbReference>
<evidence type="ECO:0000256" key="4">
    <source>
        <dbReference type="ARBA" id="ARBA00022827"/>
    </source>
</evidence>
<dbReference type="PANTHER" id="PTHR42973:SF39">
    <property type="entry name" value="FAD-BINDING PCMH-TYPE DOMAIN-CONTAINING PROTEIN"/>
    <property type="match status" value="1"/>
</dbReference>
<dbReference type="Gene3D" id="3.30.465.10">
    <property type="match status" value="2"/>
</dbReference>
<keyword evidence="3" id="KW-0285">Flavoprotein</keyword>
<proteinExistence type="inferred from homology"/>
<dbReference type="AlphaFoldDB" id="A0A1E3BEQ7"/>
<reference evidence="7 8" key="1">
    <citation type="journal article" date="2016" name="BMC Genomics">
        <title>Comparative genomic and transcriptomic analyses of the Fuzhuan brick tea-fermentation fungus Aspergillus cristatus.</title>
        <authorList>
            <person name="Ge Y."/>
            <person name="Wang Y."/>
            <person name="Liu Y."/>
            <person name="Tan Y."/>
            <person name="Ren X."/>
            <person name="Zhang X."/>
            <person name="Hyde K.D."/>
            <person name="Liu Y."/>
            <person name="Liu Z."/>
        </authorList>
    </citation>
    <scope>NUCLEOTIDE SEQUENCE [LARGE SCALE GENOMIC DNA]</scope>
    <source>
        <strain evidence="7 8">GZAAS20.1005</strain>
    </source>
</reference>
<dbReference type="PROSITE" id="PS51387">
    <property type="entry name" value="FAD_PCMH"/>
    <property type="match status" value="1"/>
</dbReference>
<accession>A0A1E3BEQ7</accession>
<dbReference type="InterPro" id="IPR016169">
    <property type="entry name" value="FAD-bd_PCMH_sub2"/>
</dbReference>
<keyword evidence="5" id="KW-0560">Oxidoreductase</keyword>
<evidence type="ECO:0000256" key="5">
    <source>
        <dbReference type="ARBA" id="ARBA00023002"/>
    </source>
</evidence>
<evidence type="ECO:0000256" key="2">
    <source>
        <dbReference type="ARBA" id="ARBA00005466"/>
    </source>
</evidence>
<dbReference type="InterPro" id="IPR036318">
    <property type="entry name" value="FAD-bd_PCMH-like_sf"/>
</dbReference>
<organism evidence="7 8">
    <name type="scientific">Aspergillus cristatus</name>
    <name type="common">Chinese Fuzhuan brick tea-fermentation fungus</name>
    <name type="synonym">Eurotium cristatum</name>
    <dbReference type="NCBI Taxonomy" id="573508"/>
    <lineage>
        <taxon>Eukaryota</taxon>
        <taxon>Fungi</taxon>
        <taxon>Dikarya</taxon>
        <taxon>Ascomycota</taxon>
        <taxon>Pezizomycotina</taxon>
        <taxon>Eurotiomycetes</taxon>
        <taxon>Eurotiomycetidae</taxon>
        <taxon>Eurotiales</taxon>
        <taxon>Aspergillaceae</taxon>
        <taxon>Aspergillus</taxon>
        <taxon>Aspergillus subgen. Aspergillus</taxon>
    </lineage>
</organism>
<sequence length="223" mass="23916">MWPPYEGRTCLPIAADEILCTLGGYPSYVVNVSTVAQIQLAVNFARENGLRLVVKNTGHDYRGKSVGAGAFDGGWVQGEELYRKAKEVGFTPVSVRGEGQTVGVAGVYLLGGGHSLLSSKYRLSIYQVLALQVVLANGTFMTVTEETDPDVFWALRGAGGSTFGIVTSVISAVYPQTGVTVSTSSFSTGPNVTADAFWDGFRTYLDHFPAHAEFGNQFTVNQR</sequence>
<evidence type="ECO:0000256" key="1">
    <source>
        <dbReference type="ARBA" id="ARBA00001974"/>
    </source>
</evidence>
<gene>
    <name evidence="7" type="ORF">SI65_04391</name>
</gene>
<dbReference type="EMBL" id="JXNT01000004">
    <property type="protein sequence ID" value="ODM19407.1"/>
    <property type="molecule type" value="Genomic_DNA"/>
</dbReference>
<dbReference type="Proteomes" id="UP000094569">
    <property type="component" value="Unassembled WGS sequence"/>
</dbReference>
<dbReference type="STRING" id="573508.A0A1E3BEQ7"/>
<keyword evidence="8" id="KW-1185">Reference proteome</keyword>
<dbReference type="GO" id="GO:0016491">
    <property type="term" value="F:oxidoreductase activity"/>
    <property type="evidence" value="ECO:0007669"/>
    <property type="project" value="UniProtKB-KW"/>
</dbReference>
<evidence type="ECO:0000313" key="8">
    <source>
        <dbReference type="Proteomes" id="UP000094569"/>
    </source>
</evidence>
<protein>
    <recommendedName>
        <fullName evidence="6">FAD-binding PCMH-type domain-containing protein</fullName>
    </recommendedName>
</protein>
<dbReference type="SUPFAM" id="SSF56176">
    <property type="entry name" value="FAD-binding/transporter-associated domain-like"/>
    <property type="match status" value="1"/>
</dbReference>
<evidence type="ECO:0000313" key="7">
    <source>
        <dbReference type="EMBL" id="ODM19407.1"/>
    </source>
</evidence>
<comment type="cofactor">
    <cofactor evidence="1">
        <name>FAD</name>
        <dbReference type="ChEBI" id="CHEBI:57692"/>
    </cofactor>
</comment>
<feature type="domain" description="FAD-binding PCMH-type" evidence="6">
    <location>
        <begin position="1"/>
        <end position="176"/>
    </location>
</feature>
<comment type="caution">
    <text evidence="7">The sequence shown here is derived from an EMBL/GenBank/DDBJ whole genome shotgun (WGS) entry which is preliminary data.</text>
</comment>
<name>A0A1E3BEQ7_ASPCR</name>